<dbReference type="RefSeq" id="WP_146805234.1">
    <property type="nucleotide sequence ID" value="NZ_BJUA01000002.1"/>
</dbReference>
<dbReference type="PANTHER" id="PTHR18895:SF74">
    <property type="entry name" value="MTRF1L RELEASE FACTOR GLUTAMINE METHYLTRANSFERASE"/>
    <property type="match status" value="1"/>
</dbReference>
<dbReference type="NCBIfam" id="TIGR00536">
    <property type="entry name" value="hemK_fam"/>
    <property type="match status" value="1"/>
</dbReference>
<dbReference type="InterPro" id="IPR022446">
    <property type="entry name" value="MeTrfrase_put"/>
</dbReference>
<dbReference type="EMBL" id="BJUA01000002">
    <property type="protein sequence ID" value="GEK16969.1"/>
    <property type="molecule type" value="Genomic_DNA"/>
</dbReference>
<dbReference type="NCBIfam" id="TIGR03704">
    <property type="entry name" value="PrmC_rel_meth"/>
    <property type="match status" value="1"/>
</dbReference>
<keyword evidence="3" id="KW-0808">Transferase</keyword>
<dbReference type="AlphaFoldDB" id="A0A510UQV8"/>
<dbReference type="SUPFAM" id="SSF53335">
    <property type="entry name" value="S-adenosyl-L-methionine-dependent methyltransferases"/>
    <property type="match status" value="1"/>
</dbReference>
<organism evidence="7 8">
    <name type="scientific">Cellulomonas persica</name>
    <dbReference type="NCBI Taxonomy" id="76861"/>
    <lineage>
        <taxon>Bacteria</taxon>
        <taxon>Bacillati</taxon>
        <taxon>Actinomycetota</taxon>
        <taxon>Actinomycetes</taxon>
        <taxon>Micrococcales</taxon>
        <taxon>Cellulomonadaceae</taxon>
        <taxon>Cellulomonas</taxon>
    </lineage>
</organism>
<evidence type="ECO:0000313" key="8">
    <source>
        <dbReference type="Proteomes" id="UP000321386"/>
    </source>
</evidence>
<dbReference type="Proteomes" id="UP000321386">
    <property type="component" value="Unassembled WGS sequence"/>
</dbReference>
<comment type="caution">
    <text evidence="7">The sequence shown here is derived from an EMBL/GenBank/DDBJ whole genome shotgun (WGS) entry which is preliminary data.</text>
</comment>
<reference evidence="7 8" key="1">
    <citation type="submission" date="2019-07" db="EMBL/GenBank/DDBJ databases">
        <title>Whole genome shotgun sequence of Cellulomonas persica NBRC 101101.</title>
        <authorList>
            <person name="Hosoyama A."/>
            <person name="Uohara A."/>
            <person name="Ohji S."/>
            <person name="Ichikawa N."/>
        </authorList>
    </citation>
    <scope>NUCLEOTIDE SEQUENCE [LARGE SCALE GENOMIC DNA]</scope>
    <source>
        <strain evidence="7 8">NBRC 101101</strain>
    </source>
</reference>
<proteinExistence type="predicted"/>
<dbReference type="EC" id="2.1.1.297" evidence="1"/>
<comment type="catalytic activity">
    <reaction evidence="5">
        <text>L-glutaminyl-[peptide chain release factor] + S-adenosyl-L-methionine = N(5)-methyl-L-glutaminyl-[peptide chain release factor] + S-adenosyl-L-homocysteine + H(+)</text>
        <dbReference type="Rhea" id="RHEA:42896"/>
        <dbReference type="Rhea" id="RHEA-COMP:10271"/>
        <dbReference type="Rhea" id="RHEA-COMP:10272"/>
        <dbReference type="ChEBI" id="CHEBI:15378"/>
        <dbReference type="ChEBI" id="CHEBI:30011"/>
        <dbReference type="ChEBI" id="CHEBI:57856"/>
        <dbReference type="ChEBI" id="CHEBI:59789"/>
        <dbReference type="ChEBI" id="CHEBI:61891"/>
        <dbReference type="EC" id="2.1.1.297"/>
    </reaction>
</comment>
<keyword evidence="8" id="KW-1185">Reference proteome</keyword>
<feature type="domain" description="Methyltransferase small" evidence="6">
    <location>
        <begin position="110"/>
        <end position="188"/>
    </location>
</feature>
<gene>
    <name evidence="7" type="ORF">CPE01_07020</name>
</gene>
<evidence type="ECO:0000256" key="1">
    <source>
        <dbReference type="ARBA" id="ARBA00012771"/>
    </source>
</evidence>
<dbReference type="GO" id="GO:0032259">
    <property type="term" value="P:methylation"/>
    <property type="evidence" value="ECO:0007669"/>
    <property type="project" value="UniProtKB-KW"/>
</dbReference>
<sequence>MTGLPPDAGLVARLRAAGCVFAEDEAALLLGQDVDADALEALVVRRCAGEPLETVLGWAQFAGLRVHVAPGVFVPRTRTELLVDLVDALLDGGGGSAGADGATVADDAQRPVVVDLCCGTGAVGAAVAARHPSAVVHATDVDPAAVACARRNLPPDRVHAGDLFAALPGALRGRVDVLVANAPYVPTDAIATMPPEAREHEARVALDGGADGLAVHRRIVAHVRPWLAAGGAVVIEAGLRQAPTTARLLEAHGFVATVHRDDARDGTAVVGRLPRGAA</sequence>
<keyword evidence="2 7" id="KW-0489">Methyltransferase</keyword>
<dbReference type="Gene3D" id="3.40.50.150">
    <property type="entry name" value="Vaccinia Virus protein VP39"/>
    <property type="match status" value="1"/>
</dbReference>
<dbReference type="InterPro" id="IPR004556">
    <property type="entry name" value="HemK-like"/>
</dbReference>
<dbReference type="GO" id="GO:0102559">
    <property type="term" value="F:peptide chain release factor N(5)-glutamine methyltransferase activity"/>
    <property type="evidence" value="ECO:0007669"/>
    <property type="project" value="UniProtKB-EC"/>
</dbReference>
<protein>
    <recommendedName>
        <fullName evidence="1">peptide chain release factor N(5)-glutamine methyltransferase</fullName>
        <ecNumber evidence="1">2.1.1.297</ecNumber>
    </recommendedName>
</protein>
<evidence type="ECO:0000313" key="7">
    <source>
        <dbReference type="EMBL" id="GEK16969.1"/>
    </source>
</evidence>
<dbReference type="InterPro" id="IPR029063">
    <property type="entry name" value="SAM-dependent_MTases_sf"/>
</dbReference>
<accession>A0A510UQV8</accession>
<dbReference type="InterPro" id="IPR007848">
    <property type="entry name" value="Small_mtfrase_dom"/>
</dbReference>
<dbReference type="InterPro" id="IPR050320">
    <property type="entry name" value="N5-glutamine_MTase"/>
</dbReference>
<evidence type="ECO:0000256" key="5">
    <source>
        <dbReference type="ARBA" id="ARBA00048391"/>
    </source>
</evidence>
<evidence type="ECO:0000256" key="2">
    <source>
        <dbReference type="ARBA" id="ARBA00022603"/>
    </source>
</evidence>
<name>A0A510UQV8_9CELL</name>
<dbReference type="PANTHER" id="PTHR18895">
    <property type="entry name" value="HEMK METHYLTRANSFERASE"/>
    <property type="match status" value="1"/>
</dbReference>
<evidence type="ECO:0000256" key="4">
    <source>
        <dbReference type="ARBA" id="ARBA00022691"/>
    </source>
</evidence>
<dbReference type="CDD" id="cd02440">
    <property type="entry name" value="AdoMet_MTases"/>
    <property type="match status" value="1"/>
</dbReference>
<evidence type="ECO:0000259" key="6">
    <source>
        <dbReference type="Pfam" id="PF05175"/>
    </source>
</evidence>
<keyword evidence="4" id="KW-0949">S-adenosyl-L-methionine</keyword>
<dbReference type="OrthoDB" id="9800643at2"/>
<evidence type="ECO:0000256" key="3">
    <source>
        <dbReference type="ARBA" id="ARBA00022679"/>
    </source>
</evidence>
<dbReference type="Pfam" id="PF05175">
    <property type="entry name" value="MTS"/>
    <property type="match status" value="1"/>
</dbReference>